<evidence type="ECO:0000259" key="5">
    <source>
        <dbReference type="PROSITE" id="PS50072"/>
    </source>
</evidence>
<dbReference type="PRINTS" id="PR00153">
    <property type="entry name" value="CSAPPISMRASE"/>
</dbReference>
<evidence type="ECO:0000313" key="6">
    <source>
        <dbReference type="EMBL" id="MFD2532018.1"/>
    </source>
</evidence>
<gene>
    <name evidence="6" type="ORF">ACFSVN_06145</name>
</gene>
<dbReference type="PROSITE" id="PS50072">
    <property type="entry name" value="CSA_PPIASE_2"/>
    <property type="match status" value="1"/>
</dbReference>
<dbReference type="EC" id="5.2.1.8" evidence="2"/>
<dbReference type="InterPro" id="IPR044666">
    <property type="entry name" value="Cyclophilin_A-like"/>
</dbReference>
<dbReference type="PROSITE" id="PS51257">
    <property type="entry name" value="PROKAR_LIPOPROTEIN"/>
    <property type="match status" value="1"/>
</dbReference>
<comment type="similarity">
    <text evidence="1">Belongs to the cyclophilin-type PPIase family.</text>
</comment>
<comment type="caution">
    <text evidence="6">The sequence shown here is derived from an EMBL/GenBank/DDBJ whole genome shotgun (WGS) entry which is preliminary data.</text>
</comment>
<dbReference type="InterPro" id="IPR020892">
    <property type="entry name" value="Cyclophilin-type_PPIase_CS"/>
</dbReference>
<evidence type="ECO:0000256" key="2">
    <source>
        <dbReference type="ARBA" id="ARBA00013194"/>
    </source>
</evidence>
<feature type="domain" description="PPIase cyclophilin-type" evidence="5">
    <location>
        <begin position="524"/>
        <end position="652"/>
    </location>
</feature>
<dbReference type="Proteomes" id="UP001597460">
    <property type="component" value="Unassembled WGS sequence"/>
</dbReference>
<evidence type="ECO:0000256" key="3">
    <source>
        <dbReference type="ARBA" id="ARBA00023110"/>
    </source>
</evidence>
<dbReference type="SUPFAM" id="SSF50891">
    <property type="entry name" value="Cyclophilin-like"/>
    <property type="match status" value="1"/>
</dbReference>
<dbReference type="Gene3D" id="2.40.100.10">
    <property type="entry name" value="Cyclophilin-like"/>
    <property type="match status" value="1"/>
</dbReference>
<dbReference type="Pfam" id="PF00160">
    <property type="entry name" value="Pro_isomerase"/>
    <property type="match status" value="1"/>
</dbReference>
<reference evidence="7" key="1">
    <citation type="journal article" date="2019" name="Int. J. Syst. Evol. Microbiol.">
        <title>The Global Catalogue of Microorganisms (GCM) 10K type strain sequencing project: providing services to taxonomists for standard genome sequencing and annotation.</title>
        <authorList>
            <consortium name="The Broad Institute Genomics Platform"/>
            <consortium name="The Broad Institute Genome Sequencing Center for Infectious Disease"/>
            <person name="Wu L."/>
            <person name="Ma J."/>
        </authorList>
    </citation>
    <scope>NUCLEOTIDE SEQUENCE [LARGE SCALE GENOMIC DNA]</scope>
    <source>
        <strain evidence="7">KCTC 52042</strain>
    </source>
</reference>
<protein>
    <recommendedName>
        <fullName evidence="2">peptidylprolyl isomerase</fullName>
        <ecNumber evidence="2">5.2.1.8</ecNumber>
    </recommendedName>
</protein>
<keyword evidence="7" id="KW-1185">Reference proteome</keyword>
<dbReference type="SUPFAM" id="SSF48371">
    <property type="entry name" value="ARM repeat"/>
    <property type="match status" value="1"/>
</dbReference>
<evidence type="ECO:0000313" key="7">
    <source>
        <dbReference type="Proteomes" id="UP001597460"/>
    </source>
</evidence>
<accession>A0ABW5JKQ2</accession>
<keyword evidence="4 6" id="KW-0413">Isomerase</keyword>
<sequence>MYKLIIAGTLLLVVVSCNRETAYSKLLTDEYPELYTFVFERNADSLLSYTEHSNSFIRQQAWRGLISTRVQNIDEMITKVQYDNSSQAWTALSNQQLNDGQLSRLHDLWDTRSIMRNGISLVLGKQGNQSSLDYLVRNFEGFMDSSHEYETALTISRLMMNYELRETTKRSLLRYAAVLDEPDLFQAYFYGIYRSRSGVESDEMRNILWETYEWTAHSAIKQYSARILFNTDSEWFFNRLDIEPVDTMNPQLAIELAQHSGMIDWNEKLSDFYSKLLEHKNTMVNEAALNEIENHSEKPGSFDKKIIEKIINNEEKEASIRLSGIQSLSSSSEFLELGSSLADGNEYLSAKKLNIYQREMEADEYLRVLEDHVSSANTIISALSIQALSGWWSDLGEDQKNAEQIERIRSLLFDILERQDPVLTYQTLRVFSTTGLLESEDLEEFLSLVSDYDPLKDTEVFQVLGDLLMEYFKEEGKSVVTELAQNGNYELNNAFRDQGWEVDVQEQPKEFRAPNWERLGAMGYEPVWVLETEKGDIRIKMDVLAAPATISGLDSLTRAGAFDSVAFHRVVPNFVIQGGDIDTGLGWGGPDYTVPTEASEKEYRRGMAGMARTNIDTEGSQFFVMHQWKPHLNAGYTIIGEVVAGMEVVDRILYGDKVLRGYWLETE</sequence>
<dbReference type="PROSITE" id="PS00170">
    <property type="entry name" value="CSA_PPIASE_1"/>
    <property type="match status" value="1"/>
</dbReference>
<organism evidence="6 7">
    <name type="scientific">Gracilimonas halophila</name>
    <dbReference type="NCBI Taxonomy" id="1834464"/>
    <lineage>
        <taxon>Bacteria</taxon>
        <taxon>Pseudomonadati</taxon>
        <taxon>Balneolota</taxon>
        <taxon>Balneolia</taxon>
        <taxon>Balneolales</taxon>
        <taxon>Balneolaceae</taxon>
        <taxon>Gracilimonas</taxon>
    </lineage>
</organism>
<dbReference type="EMBL" id="JBHULI010000022">
    <property type="protein sequence ID" value="MFD2532018.1"/>
    <property type="molecule type" value="Genomic_DNA"/>
</dbReference>
<evidence type="ECO:0000256" key="1">
    <source>
        <dbReference type="ARBA" id="ARBA00007365"/>
    </source>
</evidence>
<dbReference type="InterPro" id="IPR016024">
    <property type="entry name" value="ARM-type_fold"/>
</dbReference>
<dbReference type="CDD" id="cd00317">
    <property type="entry name" value="cyclophilin"/>
    <property type="match status" value="1"/>
</dbReference>
<dbReference type="PANTHER" id="PTHR45625">
    <property type="entry name" value="PEPTIDYL-PROLYL CIS-TRANS ISOMERASE-RELATED"/>
    <property type="match status" value="1"/>
</dbReference>
<proteinExistence type="inferred from homology"/>
<dbReference type="PANTHER" id="PTHR45625:SF4">
    <property type="entry name" value="PEPTIDYLPROLYL ISOMERASE DOMAIN AND WD REPEAT-CONTAINING PROTEIN 1"/>
    <property type="match status" value="1"/>
</dbReference>
<dbReference type="InterPro" id="IPR029000">
    <property type="entry name" value="Cyclophilin-like_dom_sf"/>
</dbReference>
<keyword evidence="3" id="KW-0697">Rotamase</keyword>
<dbReference type="InterPro" id="IPR002130">
    <property type="entry name" value="Cyclophilin-type_PPIase_dom"/>
</dbReference>
<evidence type="ECO:0000256" key="4">
    <source>
        <dbReference type="ARBA" id="ARBA00023235"/>
    </source>
</evidence>
<name>A0ABW5JKQ2_9BACT</name>
<dbReference type="GO" id="GO:0003755">
    <property type="term" value="F:peptidyl-prolyl cis-trans isomerase activity"/>
    <property type="evidence" value="ECO:0007669"/>
    <property type="project" value="UniProtKB-EC"/>
</dbReference>
<dbReference type="RefSeq" id="WP_390300072.1">
    <property type="nucleotide sequence ID" value="NZ_JBHULI010000022.1"/>
</dbReference>